<dbReference type="PROSITE" id="PS51257">
    <property type="entry name" value="PROKAR_LIPOPROTEIN"/>
    <property type="match status" value="1"/>
</dbReference>
<reference evidence="2" key="1">
    <citation type="submission" date="2021-03" db="EMBL/GenBank/DDBJ databases">
        <title>Acanthopleuribacteraceae sp. M133.</title>
        <authorList>
            <person name="Wang G."/>
        </authorList>
    </citation>
    <scope>NUCLEOTIDE SEQUENCE</scope>
    <source>
        <strain evidence="2">M133</strain>
    </source>
</reference>
<evidence type="ECO:0000313" key="2">
    <source>
        <dbReference type="EMBL" id="QTD52239.1"/>
    </source>
</evidence>
<keyword evidence="3" id="KW-1185">Reference proteome</keyword>
<proteinExistence type="predicted"/>
<accession>A0A8A4TQJ5</accession>
<dbReference type="InterPro" id="IPR029058">
    <property type="entry name" value="AB_hydrolase_fold"/>
</dbReference>
<feature type="chain" id="PRO_5035245675" description="Bacterial virulence factor lipase N-terminal domain-containing protein" evidence="1">
    <location>
        <begin position="18"/>
        <end position="696"/>
    </location>
</feature>
<dbReference type="EMBL" id="CP071793">
    <property type="protein sequence ID" value="QTD52239.1"/>
    <property type="molecule type" value="Genomic_DNA"/>
</dbReference>
<feature type="signal peptide" evidence="1">
    <location>
        <begin position="1"/>
        <end position="17"/>
    </location>
</feature>
<evidence type="ECO:0000313" key="3">
    <source>
        <dbReference type="Proteomes" id="UP000663929"/>
    </source>
</evidence>
<dbReference type="KEGG" id="scor:J3U87_07175"/>
<sequence>MSLRFWHLVLLALAALAMVGCSNDDEDVELQPRQIFTDYTFARFDPASGDPTKIPLPNDLLRDPTTGQNAVPSLGDPGIDALVAQINTISGFSTSGPIIIPFEGGIRPETVNSQTVLVVDLEDFQRAAAGEPVNPIRPVTFDISTDETTGDATVLARPILPLQPGRTHLVVVTDGVIGDNSEGFAVEAQAATILTRNTVPLVDEEGRSTVEGLPDANALALEPLRQSFQPLWEAAEGVTGRQRVFIPLVFAFTTQPLFDTLPKIREKAQSAQPVATITTAIEGTAAVDAFFNLIGAGFVPHESIGAIYMGTFEAPRYIGNPLTEPFQIGADGLPVERATMSVPFLACMPLGAQGASPALIFEHGITRFKEDMFGLANGPCSNGIGVIGIDIWLHGELTDNLDVVNNETGEPGPDGVPDASGTHFINLTNLLQTRDNFRQTTSNLYYLTRMLSSGGADFNGDGASDVAPFGLTYVGQSLGGVAGVNFVTTEPNVSLAVFNNSGGRFGSLFRNSQQFGPLIEAGLAGFGIPPGSFLAELYFLVAQTIVDDADGFNYGPHAATGNYANGSPTTVLLQMTLDDPVIPNSATTDLALAVGAPQVAANTALPGLTQVPAPHLGSGLYLFENAGHGSLLDPSEGSTVEMQTQAFSFLFLGLQGTPTVIDPFLAGKIWLELGDGLQTPMPVERMNLFPVTGAIR</sequence>
<dbReference type="SUPFAM" id="SSF53474">
    <property type="entry name" value="alpha/beta-Hydrolases"/>
    <property type="match status" value="1"/>
</dbReference>
<evidence type="ECO:0008006" key="4">
    <source>
        <dbReference type="Google" id="ProtNLM"/>
    </source>
</evidence>
<organism evidence="2 3">
    <name type="scientific">Sulfidibacter corallicola</name>
    <dbReference type="NCBI Taxonomy" id="2818388"/>
    <lineage>
        <taxon>Bacteria</taxon>
        <taxon>Pseudomonadati</taxon>
        <taxon>Acidobacteriota</taxon>
        <taxon>Holophagae</taxon>
        <taxon>Acanthopleuribacterales</taxon>
        <taxon>Acanthopleuribacteraceae</taxon>
        <taxon>Sulfidibacter</taxon>
    </lineage>
</organism>
<evidence type="ECO:0000256" key="1">
    <source>
        <dbReference type="SAM" id="SignalP"/>
    </source>
</evidence>
<dbReference type="AlphaFoldDB" id="A0A8A4TQJ5"/>
<name>A0A8A4TQJ5_SULCO</name>
<dbReference type="Gene3D" id="3.40.50.1820">
    <property type="entry name" value="alpha/beta hydrolase"/>
    <property type="match status" value="1"/>
</dbReference>
<dbReference type="RefSeq" id="WP_237382348.1">
    <property type="nucleotide sequence ID" value="NZ_CP071793.1"/>
</dbReference>
<gene>
    <name evidence="2" type="ORF">J3U87_07175</name>
</gene>
<protein>
    <recommendedName>
        <fullName evidence="4">Bacterial virulence factor lipase N-terminal domain-containing protein</fullName>
    </recommendedName>
</protein>
<keyword evidence="1" id="KW-0732">Signal</keyword>
<dbReference type="Proteomes" id="UP000663929">
    <property type="component" value="Chromosome"/>
</dbReference>